<evidence type="ECO:0000313" key="1">
    <source>
        <dbReference type="EMBL" id="JAH68581.1"/>
    </source>
</evidence>
<organism evidence="1">
    <name type="scientific">Anguilla anguilla</name>
    <name type="common">European freshwater eel</name>
    <name type="synonym">Muraena anguilla</name>
    <dbReference type="NCBI Taxonomy" id="7936"/>
    <lineage>
        <taxon>Eukaryota</taxon>
        <taxon>Metazoa</taxon>
        <taxon>Chordata</taxon>
        <taxon>Craniata</taxon>
        <taxon>Vertebrata</taxon>
        <taxon>Euteleostomi</taxon>
        <taxon>Actinopterygii</taxon>
        <taxon>Neopterygii</taxon>
        <taxon>Teleostei</taxon>
        <taxon>Anguilliformes</taxon>
        <taxon>Anguillidae</taxon>
        <taxon>Anguilla</taxon>
    </lineage>
</organism>
<protein>
    <submittedName>
        <fullName evidence="1">Uncharacterized protein</fullName>
    </submittedName>
</protein>
<dbReference type="EMBL" id="GBXM01039996">
    <property type="protein sequence ID" value="JAH68581.1"/>
    <property type="molecule type" value="Transcribed_RNA"/>
</dbReference>
<proteinExistence type="predicted"/>
<sequence length="33" mass="3640">MNQRRRGVRVLPQVALQSLRFSVETAFGPGAVV</sequence>
<reference evidence="1" key="2">
    <citation type="journal article" date="2015" name="Fish Shellfish Immunol.">
        <title>Early steps in the European eel (Anguilla anguilla)-Vibrio vulnificus interaction in the gills: Role of the RtxA13 toxin.</title>
        <authorList>
            <person name="Callol A."/>
            <person name="Pajuelo D."/>
            <person name="Ebbesson L."/>
            <person name="Teles M."/>
            <person name="MacKenzie S."/>
            <person name="Amaro C."/>
        </authorList>
    </citation>
    <scope>NUCLEOTIDE SEQUENCE</scope>
</reference>
<accession>A0A0E9US52</accession>
<dbReference type="AlphaFoldDB" id="A0A0E9US52"/>
<name>A0A0E9US52_ANGAN</name>
<reference evidence="1" key="1">
    <citation type="submission" date="2014-11" db="EMBL/GenBank/DDBJ databases">
        <authorList>
            <person name="Amaro Gonzalez C."/>
        </authorList>
    </citation>
    <scope>NUCLEOTIDE SEQUENCE</scope>
</reference>